<evidence type="ECO:0000256" key="7">
    <source>
        <dbReference type="ARBA" id="ARBA00023125"/>
    </source>
</evidence>
<dbReference type="GO" id="GO:0000981">
    <property type="term" value="F:DNA-binding transcription factor activity, RNA polymerase II-specific"/>
    <property type="evidence" value="ECO:0007669"/>
    <property type="project" value="InterPro"/>
</dbReference>
<keyword evidence="8 14" id="KW-0371">Homeobox</keyword>
<dbReference type="SMART" id="SM00389">
    <property type="entry name" value="HOX"/>
    <property type="match status" value="1"/>
</dbReference>
<organism evidence="20 21">
    <name type="scientific">Echeneis naucrates</name>
    <name type="common">Live sharksucker</name>
    <dbReference type="NCBI Taxonomy" id="173247"/>
    <lineage>
        <taxon>Eukaryota</taxon>
        <taxon>Metazoa</taxon>
        <taxon>Chordata</taxon>
        <taxon>Craniata</taxon>
        <taxon>Vertebrata</taxon>
        <taxon>Euteleostomi</taxon>
        <taxon>Actinopterygii</taxon>
        <taxon>Neopterygii</taxon>
        <taxon>Teleostei</taxon>
        <taxon>Neoteleostei</taxon>
        <taxon>Acanthomorphata</taxon>
        <taxon>Carangaria</taxon>
        <taxon>Carangiformes</taxon>
        <taxon>Echeneidae</taxon>
        <taxon>Echeneis</taxon>
    </lineage>
</organism>
<evidence type="ECO:0000313" key="20">
    <source>
        <dbReference type="Ensembl" id="ENSENLP00000021552.1"/>
    </source>
</evidence>
<reference evidence="20" key="3">
    <citation type="submission" date="2025-09" db="UniProtKB">
        <authorList>
            <consortium name="Ensembl"/>
        </authorList>
    </citation>
    <scope>IDENTIFICATION</scope>
</reference>
<accession>A0A665UQR8</accession>
<feature type="domain" description="Homeobox" evidence="17">
    <location>
        <begin position="168"/>
        <end position="228"/>
    </location>
</feature>
<keyword evidence="4" id="KW-0217">Developmental protein</keyword>
<name>A0A665UQR8_ECHNA</name>
<keyword evidence="7 14" id="KW-0238">DNA-binding</keyword>
<protein>
    <recommendedName>
        <fullName evidence="3">Visual system homeobox 2</fullName>
    </recommendedName>
    <alternativeName>
        <fullName evidence="12">Ceh-10 homeodomain-containing homolog</fullName>
    </alternativeName>
    <alternativeName>
        <fullName evidence="13">Homeobox protein CHX10</fullName>
    </alternativeName>
</protein>
<dbReference type="PANTHER" id="PTHR46892">
    <property type="entry name" value="VISUAL SYSTEM HOMEOBOX 2"/>
    <property type="match status" value="1"/>
</dbReference>
<dbReference type="InParanoid" id="A0A665UQR8"/>
<proteinExistence type="inferred from homology"/>
<dbReference type="GO" id="GO:0007601">
    <property type="term" value="P:visual perception"/>
    <property type="evidence" value="ECO:0007669"/>
    <property type="project" value="UniProtKB-KW"/>
</dbReference>
<keyword evidence="21" id="KW-1185">Reference proteome</keyword>
<keyword evidence="6" id="KW-0805">Transcription regulation</keyword>
<feature type="region of interest" description="Disordered" evidence="16">
    <location>
        <begin position="134"/>
        <end position="173"/>
    </location>
</feature>
<feature type="compositionally biased region" description="Low complexity" evidence="16">
    <location>
        <begin position="140"/>
        <end position="164"/>
    </location>
</feature>
<dbReference type="AlphaFoldDB" id="A0A665UQR8"/>
<reference evidence="20" key="2">
    <citation type="submission" date="2025-08" db="UniProtKB">
        <authorList>
            <consortium name="Ensembl"/>
        </authorList>
    </citation>
    <scope>IDENTIFICATION</scope>
</reference>
<evidence type="ECO:0000256" key="2">
    <source>
        <dbReference type="ARBA" id="ARBA00005733"/>
    </source>
</evidence>
<evidence type="ECO:0000256" key="13">
    <source>
        <dbReference type="ARBA" id="ARBA00031274"/>
    </source>
</evidence>
<feature type="compositionally biased region" description="Acidic residues" evidence="16">
    <location>
        <begin position="382"/>
        <end position="392"/>
    </location>
</feature>
<keyword evidence="11" id="KW-0844">Vision</keyword>
<keyword evidence="5" id="KW-0716">Sensory transduction</keyword>
<feature type="region of interest" description="Disordered" evidence="16">
    <location>
        <begin position="296"/>
        <end position="398"/>
    </location>
</feature>
<evidence type="ECO:0000256" key="6">
    <source>
        <dbReference type="ARBA" id="ARBA00023015"/>
    </source>
</evidence>
<dbReference type="OMA" id="KMAPTVH"/>
<comment type="subcellular location">
    <subcellularLocation>
        <location evidence="1 14 15">Nucleus</location>
    </subcellularLocation>
</comment>
<feature type="compositionally biased region" description="Polar residues" evidence="16">
    <location>
        <begin position="300"/>
        <end position="317"/>
    </location>
</feature>
<evidence type="ECO:0000256" key="1">
    <source>
        <dbReference type="ARBA" id="ARBA00004123"/>
    </source>
</evidence>
<dbReference type="Ensembl" id="ENSENLT00000022299.1">
    <property type="protein sequence ID" value="ENSENLP00000021552.1"/>
    <property type="gene ID" value="ENSENLG00000009799.1"/>
</dbReference>
<evidence type="ECO:0000256" key="15">
    <source>
        <dbReference type="RuleBase" id="RU000682"/>
    </source>
</evidence>
<evidence type="ECO:0000259" key="19">
    <source>
        <dbReference type="PROSITE" id="PS51496"/>
    </source>
</evidence>
<dbReference type="SUPFAM" id="SSF46689">
    <property type="entry name" value="Homeodomain-like"/>
    <property type="match status" value="1"/>
</dbReference>
<dbReference type="PROSITE" id="PS51496">
    <property type="entry name" value="CVC"/>
    <property type="match status" value="1"/>
</dbReference>
<keyword evidence="10 14" id="KW-0539">Nucleus</keyword>
<comment type="similarity">
    <text evidence="2">Belongs to the paired homeobox family.</text>
</comment>
<dbReference type="InterPro" id="IPR009057">
    <property type="entry name" value="Homeodomain-like_sf"/>
</dbReference>
<dbReference type="InterPro" id="IPR003654">
    <property type="entry name" value="OAR_dom"/>
</dbReference>
<dbReference type="InterPro" id="IPR017970">
    <property type="entry name" value="Homeobox_CS"/>
</dbReference>
<evidence type="ECO:0000313" key="21">
    <source>
        <dbReference type="Proteomes" id="UP000472264"/>
    </source>
</evidence>
<evidence type="ECO:0000256" key="8">
    <source>
        <dbReference type="ARBA" id="ARBA00023155"/>
    </source>
</evidence>
<dbReference type="CDD" id="cd00086">
    <property type="entry name" value="homeodomain"/>
    <property type="match status" value="1"/>
</dbReference>
<feature type="region of interest" description="Disordered" evidence="16">
    <location>
        <begin position="1"/>
        <end position="43"/>
    </location>
</feature>
<sequence length="398" mass="44510">MTGKEGGVLSDTENKLKSSSQTDVNHGGSQQPPPAWKMAPTAHRRTGFGIQELLGLNKDQPAAPRRPLEVLPHRAHVLAARSALGHGGLGVGMGLLGPEGIHSFYSQPAFLEVLSEAQNVHLQPLHRAAHMEAQMEAQNSASSDSDDMSFSSGDQKFSKSSMSQSKKRKKRRHRTIFTSYQLEELEKAFNEAHYPDVYAREMLSLKTELPEDRIQVWFQNRRAKWRKREKCWGRSSVMAEYGLYGAMVRHSIPLPDSILKSAKDGITESYAPWLLGDFSYATHKKYLLIPSGMHKKSMETSHTSPGKPTSATPSPAQENPVDREMAEEKQKDRRDTNSPFSKEELRENSIAALRAKAQEHSAKMLGTVSNGTNGHEMHKEEAEDQVMEQEAAEEQKRN</sequence>
<dbReference type="PROSITE" id="PS50071">
    <property type="entry name" value="HOMEOBOX_2"/>
    <property type="match status" value="1"/>
</dbReference>
<evidence type="ECO:0000256" key="14">
    <source>
        <dbReference type="PROSITE-ProRule" id="PRU00108"/>
    </source>
</evidence>
<dbReference type="Gene3D" id="1.10.10.60">
    <property type="entry name" value="Homeodomain-like"/>
    <property type="match status" value="1"/>
</dbReference>
<evidence type="ECO:0000256" key="12">
    <source>
        <dbReference type="ARBA" id="ARBA00030203"/>
    </source>
</evidence>
<evidence type="ECO:0000259" key="18">
    <source>
        <dbReference type="PROSITE" id="PS50803"/>
    </source>
</evidence>
<dbReference type="Pfam" id="PF03826">
    <property type="entry name" value="OAR"/>
    <property type="match status" value="1"/>
</dbReference>
<feature type="DNA-binding region" description="Homeobox" evidence="14">
    <location>
        <begin position="170"/>
        <end position="229"/>
    </location>
</feature>
<evidence type="ECO:0000256" key="5">
    <source>
        <dbReference type="ARBA" id="ARBA00022606"/>
    </source>
</evidence>
<dbReference type="FunFam" id="1.10.10.60:FF:000065">
    <property type="entry name" value="Visual system homeobox 1"/>
    <property type="match status" value="1"/>
</dbReference>
<keyword evidence="9" id="KW-0804">Transcription</keyword>
<dbReference type="Proteomes" id="UP000472264">
    <property type="component" value="Chromosome 24"/>
</dbReference>
<evidence type="ECO:0000256" key="10">
    <source>
        <dbReference type="ARBA" id="ARBA00023242"/>
    </source>
</evidence>
<dbReference type="GO" id="GO:0045892">
    <property type="term" value="P:negative regulation of DNA-templated transcription"/>
    <property type="evidence" value="ECO:0007669"/>
    <property type="project" value="UniProtKB-ARBA"/>
</dbReference>
<gene>
    <name evidence="20" type="primary">LOC115038236</name>
</gene>
<evidence type="ECO:0000256" key="4">
    <source>
        <dbReference type="ARBA" id="ARBA00022473"/>
    </source>
</evidence>
<feature type="compositionally biased region" description="Polar residues" evidence="16">
    <location>
        <begin position="17"/>
        <end position="30"/>
    </location>
</feature>
<dbReference type="PROSITE" id="PS50803">
    <property type="entry name" value="OAR"/>
    <property type="match status" value="1"/>
</dbReference>
<evidence type="ECO:0000256" key="16">
    <source>
        <dbReference type="SAM" id="MobiDB-lite"/>
    </source>
</evidence>
<evidence type="ECO:0000256" key="9">
    <source>
        <dbReference type="ARBA" id="ARBA00023163"/>
    </source>
</evidence>
<dbReference type="GO" id="GO:0005634">
    <property type="term" value="C:nucleus"/>
    <property type="evidence" value="ECO:0007669"/>
    <property type="project" value="UniProtKB-SubCell"/>
</dbReference>
<dbReference type="PANTHER" id="PTHR46892:SF3">
    <property type="entry name" value="VISUAL SYSTEM HOMEOBOX 2"/>
    <property type="match status" value="1"/>
</dbReference>
<evidence type="ECO:0000259" key="17">
    <source>
        <dbReference type="PROSITE" id="PS50071"/>
    </source>
</evidence>
<dbReference type="InterPro" id="IPR023339">
    <property type="entry name" value="CVC"/>
</dbReference>
<feature type="compositionally biased region" description="Basic and acidic residues" evidence="16">
    <location>
        <begin position="320"/>
        <end position="347"/>
    </location>
</feature>
<feature type="domain" description="CVC" evidence="19">
    <location>
        <begin position="230"/>
        <end position="299"/>
    </location>
</feature>
<feature type="domain" description="OAR" evidence="18">
    <location>
        <begin position="348"/>
        <end position="361"/>
    </location>
</feature>
<dbReference type="GO" id="GO:1990837">
    <property type="term" value="F:sequence-specific double-stranded DNA binding"/>
    <property type="evidence" value="ECO:0007669"/>
    <property type="project" value="TreeGrafter"/>
</dbReference>
<evidence type="ECO:0000256" key="3">
    <source>
        <dbReference type="ARBA" id="ARBA00014891"/>
    </source>
</evidence>
<reference evidence="20" key="1">
    <citation type="submission" date="2021-04" db="EMBL/GenBank/DDBJ databases">
        <authorList>
            <consortium name="Wellcome Sanger Institute Data Sharing"/>
        </authorList>
    </citation>
    <scope>NUCLEOTIDE SEQUENCE [LARGE SCALE GENOMIC DNA]</scope>
</reference>
<evidence type="ECO:0000256" key="11">
    <source>
        <dbReference type="ARBA" id="ARBA00023305"/>
    </source>
</evidence>
<dbReference type="PROSITE" id="PS00027">
    <property type="entry name" value="HOMEOBOX_1"/>
    <property type="match status" value="1"/>
</dbReference>
<dbReference type="InterPro" id="IPR052294">
    <property type="entry name" value="VSX_homeobox_regulators"/>
</dbReference>
<dbReference type="InterPro" id="IPR001356">
    <property type="entry name" value="HD"/>
</dbReference>
<dbReference type="Pfam" id="PF00046">
    <property type="entry name" value="Homeodomain"/>
    <property type="match status" value="1"/>
</dbReference>